<dbReference type="HOGENOM" id="CLU_1076731_0_0_6"/>
<accession>C9PQD3</accession>
<dbReference type="PIRSF" id="PIRSF017962">
    <property type="entry name" value="UCP017962"/>
    <property type="match status" value="1"/>
</dbReference>
<dbReference type="SUPFAM" id="SSF89946">
    <property type="entry name" value="Hypothetical protein VC0424"/>
    <property type="match status" value="1"/>
</dbReference>
<comment type="caution">
    <text evidence="3">The sequence shown here is derived from an EMBL/GenBank/DDBJ whole genome shotgun (WGS) entry which is preliminary data.</text>
</comment>
<evidence type="ECO:0000313" key="4">
    <source>
        <dbReference type="Proteomes" id="UP000005519"/>
    </source>
</evidence>
<dbReference type="EMBL" id="ACZR01000013">
    <property type="protein sequence ID" value="EEX50244.1"/>
    <property type="molecule type" value="Genomic_DNA"/>
</dbReference>
<reference evidence="3 4" key="1">
    <citation type="submission" date="2009-10" db="EMBL/GenBank/DDBJ databases">
        <authorList>
            <person name="Muzny D."/>
            <person name="Qin X."/>
            <person name="Deng J."/>
            <person name="Jiang H."/>
            <person name="Liu Y."/>
            <person name="Qu J."/>
            <person name="Song X.-Z."/>
            <person name="Zhang L."/>
            <person name="Thornton R."/>
            <person name="Coyle M."/>
            <person name="Francisco L."/>
            <person name="Jackson L."/>
            <person name="Javaid M."/>
            <person name="Korchina V."/>
            <person name="Kovar C."/>
            <person name="Mata R."/>
            <person name="Mathew T."/>
            <person name="Ngo R."/>
            <person name="Nguyen L."/>
            <person name="Nguyen N."/>
            <person name="Okwuonu G."/>
            <person name="Ongeri F."/>
            <person name="Pham C."/>
            <person name="Simmons D."/>
            <person name="Wilczek-Boney K."/>
            <person name="Hale W."/>
            <person name="Jakkamsetti A."/>
            <person name="Pham P."/>
            <person name="Ruth R."/>
            <person name="San Lucas F."/>
            <person name="Warren J."/>
            <person name="Zhang J."/>
            <person name="Zhao Z."/>
            <person name="Zhou C."/>
            <person name="Zhu D."/>
            <person name="Lee S."/>
            <person name="Bess C."/>
            <person name="Blankenburg K."/>
            <person name="Forbes L."/>
            <person name="Fu Q."/>
            <person name="Gubbala S."/>
            <person name="Hirani K."/>
            <person name="Jayaseelan J.C."/>
            <person name="Lara F."/>
            <person name="Munidasa M."/>
            <person name="Palculict T."/>
            <person name="Patil S."/>
            <person name="Pu L.-L."/>
            <person name="Saada N."/>
            <person name="Tang L."/>
            <person name="Weissenberger G."/>
            <person name="Zhu Y."/>
            <person name="Hemphill L."/>
            <person name="Shang Y."/>
            <person name="Youmans B."/>
            <person name="Ayvaz T."/>
            <person name="Ross M."/>
            <person name="Santibanez J."/>
            <person name="Aqrawi P."/>
            <person name="Gross S."/>
            <person name="Joshi V."/>
            <person name="Fowler G."/>
            <person name="Nazareth L."/>
            <person name="Reid J."/>
            <person name="Worley K."/>
            <person name="Petrosino J."/>
            <person name="Highlander S."/>
            <person name="Gibbs R."/>
        </authorList>
    </citation>
    <scope>NUCLEOTIDE SEQUENCE [LARGE SCALE GENOMIC DNA]</scope>
    <source>
        <strain evidence="3 4">ATCC 43325</strain>
    </source>
</reference>
<dbReference type="Proteomes" id="UP000005519">
    <property type="component" value="Unassembled WGS sequence"/>
</dbReference>
<proteinExistence type="predicted"/>
<dbReference type="NCBIfam" id="TIGR01619">
    <property type="entry name" value="hyp_HI0040"/>
    <property type="match status" value="1"/>
</dbReference>
<organism evidence="3 4">
    <name type="scientific">Pasteurella dagmatis ATCC 43325</name>
    <dbReference type="NCBI Taxonomy" id="667128"/>
    <lineage>
        <taxon>Bacteria</taxon>
        <taxon>Pseudomonadati</taxon>
        <taxon>Pseudomonadota</taxon>
        <taxon>Gammaproteobacteria</taxon>
        <taxon>Pasteurellales</taxon>
        <taxon>Pasteurellaceae</taxon>
        <taxon>Pasteurella</taxon>
    </lineage>
</organism>
<dbReference type="Pfam" id="PF06877">
    <property type="entry name" value="RraB"/>
    <property type="match status" value="1"/>
</dbReference>
<sequence length="257" mass="30020">MDYEKSWQTYRSMVNDALAIFSINLDILKEFPSDYMHKVVQFSLSYQADKNGLPDANHYQELMNQIFKILVQVGALSNTLYAGHVFSLGKAQLYFYCQEQEPILEALKQFEQIDASSVQDDPNWDTYFDFLLPSPLEMKINATEEVLEMLRQNGRDLSDTFLVEHNFHFEDENSMYRFMEHLNLQNTDFTVMKYSNSPVVIDDEEPFYVIKLEQELMLNTLDIFGYVEEFENIASQFGGEYIGWECDAINADKGQLN</sequence>
<dbReference type="InterPro" id="IPR036701">
    <property type="entry name" value="RraB-like_sf"/>
</dbReference>
<dbReference type="RefSeq" id="WP_005762082.1">
    <property type="nucleotide sequence ID" value="NZ_GG704810.1"/>
</dbReference>
<dbReference type="STRING" id="667128.HMPREF0621_1315"/>
<dbReference type="AlphaFoldDB" id="C9PQD3"/>
<dbReference type="InterPro" id="IPR006506">
    <property type="entry name" value="CHP01619"/>
</dbReference>
<keyword evidence="4" id="KW-1185">Reference proteome</keyword>
<evidence type="ECO:0000259" key="1">
    <source>
        <dbReference type="Pfam" id="PF05117"/>
    </source>
</evidence>
<dbReference type="Pfam" id="PF05117">
    <property type="entry name" value="DUF695"/>
    <property type="match status" value="1"/>
</dbReference>
<dbReference type="Gene3D" id="3.30.70.970">
    <property type="entry name" value="RraB-like"/>
    <property type="match status" value="1"/>
</dbReference>
<evidence type="ECO:0000313" key="3">
    <source>
        <dbReference type="EMBL" id="EEX50244.1"/>
    </source>
</evidence>
<name>C9PQD3_9PAST</name>
<dbReference type="InterPro" id="IPR009671">
    <property type="entry name" value="RraB_dom"/>
</dbReference>
<dbReference type="InterPro" id="IPR016097">
    <property type="entry name" value="DUF695"/>
</dbReference>
<feature type="domain" description="DUF695" evidence="1">
    <location>
        <begin position="6"/>
        <end position="132"/>
    </location>
</feature>
<gene>
    <name evidence="3" type="ORF">HMPREF0621_1315</name>
</gene>
<dbReference type="OrthoDB" id="7839302at2"/>
<feature type="domain" description="Regulator of ribonuclease activity B" evidence="2">
    <location>
        <begin position="141"/>
        <end position="246"/>
    </location>
</feature>
<evidence type="ECO:0000259" key="2">
    <source>
        <dbReference type="Pfam" id="PF06877"/>
    </source>
</evidence>
<protein>
    <submittedName>
        <fullName evidence="3">TIGR01619 family protein</fullName>
    </submittedName>
</protein>